<dbReference type="AlphaFoldDB" id="A0A9P0PDQ3"/>
<evidence type="ECO:0000313" key="3">
    <source>
        <dbReference type="Proteomes" id="UP001152888"/>
    </source>
</evidence>
<keyword evidence="3" id="KW-1185">Reference proteome</keyword>
<dbReference type="EMBL" id="CAKOFQ010006885">
    <property type="protein sequence ID" value="CAH1979866.1"/>
    <property type="molecule type" value="Genomic_DNA"/>
</dbReference>
<name>A0A9P0PDQ3_ACAOB</name>
<accession>A0A9P0PDQ3</accession>
<proteinExistence type="predicted"/>
<reference evidence="2" key="1">
    <citation type="submission" date="2022-03" db="EMBL/GenBank/DDBJ databases">
        <authorList>
            <person name="Sayadi A."/>
        </authorList>
    </citation>
    <scope>NUCLEOTIDE SEQUENCE</scope>
</reference>
<organism evidence="2 3">
    <name type="scientific">Acanthoscelides obtectus</name>
    <name type="common">Bean weevil</name>
    <name type="synonym">Bruchus obtectus</name>
    <dbReference type="NCBI Taxonomy" id="200917"/>
    <lineage>
        <taxon>Eukaryota</taxon>
        <taxon>Metazoa</taxon>
        <taxon>Ecdysozoa</taxon>
        <taxon>Arthropoda</taxon>
        <taxon>Hexapoda</taxon>
        <taxon>Insecta</taxon>
        <taxon>Pterygota</taxon>
        <taxon>Neoptera</taxon>
        <taxon>Endopterygota</taxon>
        <taxon>Coleoptera</taxon>
        <taxon>Polyphaga</taxon>
        <taxon>Cucujiformia</taxon>
        <taxon>Chrysomeloidea</taxon>
        <taxon>Chrysomelidae</taxon>
        <taxon>Bruchinae</taxon>
        <taxon>Bruchini</taxon>
        <taxon>Acanthoscelides</taxon>
    </lineage>
</organism>
<feature type="chain" id="PRO_5040146741" evidence="1">
    <location>
        <begin position="19"/>
        <end position="34"/>
    </location>
</feature>
<feature type="signal peptide" evidence="1">
    <location>
        <begin position="1"/>
        <end position="18"/>
    </location>
</feature>
<dbReference type="Proteomes" id="UP001152888">
    <property type="component" value="Unassembled WGS sequence"/>
</dbReference>
<evidence type="ECO:0000256" key="1">
    <source>
        <dbReference type="SAM" id="SignalP"/>
    </source>
</evidence>
<gene>
    <name evidence="2" type="ORF">ACAOBT_LOCUS13671</name>
</gene>
<sequence>MMFFGHAFLILSFWVVLSKLEEVDDAFCKPAEYH</sequence>
<evidence type="ECO:0000313" key="2">
    <source>
        <dbReference type="EMBL" id="CAH1979866.1"/>
    </source>
</evidence>
<protein>
    <submittedName>
        <fullName evidence="2">Uncharacterized protein</fullName>
    </submittedName>
</protein>
<keyword evidence="1" id="KW-0732">Signal</keyword>
<comment type="caution">
    <text evidence="2">The sequence shown here is derived from an EMBL/GenBank/DDBJ whole genome shotgun (WGS) entry which is preliminary data.</text>
</comment>